<dbReference type="STRING" id="1120964.GCA_001313265_01532"/>
<reference evidence="5" key="1">
    <citation type="submission" date="2016-10" db="EMBL/GenBank/DDBJ databases">
        <authorList>
            <person name="Varghese N."/>
            <person name="Submissions S."/>
        </authorList>
    </citation>
    <scope>NUCLEOTIDE SEQUENCE [LARGE SCALE GENOMIC DNA]</scope>
    <source>
        <strain evidence="5">DSM 17298</strain>
    </source>
</reference>
<dbReference type="Proteomes" id="UP000236736">
    <property type="component" value="Unassembled WGS sequence"/>
</dbReference>
<comment type="similarity">
    <text evidence="1">Belongs to the TolB family.</text>
</comment>
<dbReference type="InterPro" id="IPR006680">
    <property type="entry name" value="Amidohydro-rel"/>
</dbReference>
<dbReference type="InterPro" id="IPR011059">
    <property type="entry name" value="Metal-dep_hydrolase_composite"/>
</dbReference>
<dbReference type="InterPro" id="IPR011042">
    <property type="entry name" value="6-blade_b-propeller_TolB-like"/>
</dbReference>
<dbReference type="GO" id="GO:0016810">
    <property type="term" value="F:hydrolase activity, acting on carbon-nitrogen (but not peptide) bonds"/>
    <property type="evidence" value="ECO:0007669"/>
    <property type="project" value="InterPro"/>
</dbReference>
<keyword evidence="5" id="KW-1185">Reference proteome</keyword>
<dbReference type="InterPro" id="IPR032466">
    <property type="entry name" value="Metal_Hydrolase"/>
</dbReference>
<accession>A0A1H5V6A4</accession>
<dbReference type="SUPFAM" id="SSF69304">
    <property type="entry name" value="Tricorn protease N-terminal domain"/>
    <property type="match status" value="2"/>
</dbReference>
<dbReference type="EMBL" id="FNVR01000006">
    <property type="protein sequence ID" value="SEF82734.1"/>
    <property type="molecule type" value="Genomic_DNA"/>
</dbReference>
<dbReference type="Pfam" id="PF01979">
    <property type="entry name" value="Amidohydro_1"/>
    <property type="match status" value="1"/>
</dbReference>
<feature type="chain" id="PRO_5009286881" evidence="2">
    <location>
        <begin position="21"/>
        <end position="1209"/>
    </location>
</feature>
<dbReference type="Gene3D" id="2.120.10.30">
    <property type="entry name" value="TolB, C-terminal domain"/>
    <property type="match status" value="3"/>
</dbReference>
<keyword evidence="2" id="KW-0732">Signal</keyword>
<dbReference type="OrthoDB" id="9815657at2"/>
<dbReference type="Gene3D" id="2.30.40.10">
    <property type="entry name" value="Urease, subunit C, domain 1"/>
    <property type="match status" value="2"/>
</dbReference>
<dbReference type="SUPFAM" id="SSF51556">
    <property type="entry name" value="Metallo-dependent hydrolases"/>
    <property type="match status" value="1"/>
</dbReference>
<evidence type="ECO:0000313" key="4">
    <source>
        <dbReference type="EMBL" id="SEF82734.1"/>
    </source>
</evidence>
<dbReference type="RefSeq" id="WP_103924221.1">
    <property type="nucleotide sequence ID" value="NZ_FNVR01000006.1"/>
</dbReference>
<evidence type="ECO:0000313" key="5">
    <source>
        <dbReference type="Proteomes" id="UP000236736"/>
    </source>
</evidence>
<protein>
    <submittedName>
        <fullName evidence="4">Imidazolonepropionase</fullName>
    </submittedName>
</protein>
<dbReference type="SUPFAM" id="SSF51338">
    <property type="entry name" value="Composite domain of metallo-dependent hydrolases"/>
    <property type="match status" value="1"/>
</dbReference>
<evidence type="ECO:0000256" key="1">
    <source>
        <dbReference type="ARBA" id="ARBA00009820"/>
    </source>
</evidence>
<feature type="domain" description="Amidohydrolase-related" evidence="3">
    <location>
        <begin position="1107"/>
        <end position="1175"/>
    </location>
</feature>
<dbReference type="AlphaFoldDB" id="A0A1H5V6A4"/>
<gene>
    <name evidence="4" type="ORF">SAMN03080598_01541</name>
</gene>
<evidence type="ECO:0000256" key="2">
    <source>
        <dbReference type="SAM" id="SignalP"/>
    </source>
</evidence>
<evidence type="ECO:0000259" key="3">
    <source>
        <dbReference type="Pfam" id="PF01979"/>
    </source>
</evidence>
<organism evidence="4 5">
    <name type="scientific">Algoriphagus boritolerans DSM 17298 = JCM 18970</name>
    <dbReference type="NCBI Taxonomy" id="1120964"/>
    <lineage>
        <taxon>Bacteria</taxon>
        <taxon>Pseudomonadati</taxon>
        <taxon>Bacteroidota</taxon>
        <taxon>Cytophagia</taxon>
        <taxon>Cytophagales</taxon>
        <taxon>Cyclobacteriaceae</taxon>
        <taxon>Algoriphagus</taxon>
    </lineage>
</organism>
<dbReference type="PANTHER" id="PTHR36842">
    <property type="entry name" value="PROTEIN TOLB HOMOLOG"/>
    <property type="match status" value="1"/>
</dbReference>
<dbReference type="Pfam" id="PF07676">
    <property type="entry name" value="PD40"/>
    <property type="match status" value="4"/>
</dbReference>
<sequence length="1209" mass="132642">MFKLAQPALLLALGASVSFAALVPISERSLIPHSPRTKEFADSVKKDSLDYPKFKELPLKPEREIKFNTKEGTWMSVDVSPDGKTIAFDLMGDIYSIPFEGGKATPITTGIAYETHPRFSPDGERILFTSDRAGNDNLWYIDMVKKDTVQVTKDKTGDVPGAHWTPDGEYIVVSKGRRIAKLWMYHVDGGGGIQLNENPAQMKTIDPFVSPDGKSVYFSHRSGAWNYNALLPQYQIGTYDFDKGQITSITSRYGSAFTPTLSKDGNWMVYGSRWDDKTGLVIRNLKTGEENWLAYPVQRDEQESIAPQGVLPAMAFTPDSKFVIASYGGKIWKLAIDGSPAVEIPFEAEVNLAMGPRLYFNYEIKDTTAKLATQIRNAVPSPDGKKLAFTALNRLYVMDYPDGKPTRVTSHEFTEAMPSWSPDGAQLVFTTWDEKAGGHLYKASFGNRTSVTKLTSESALYMAPAWGPNNKITVFKGSNRLLREAEGPGISGAEAELVWIPATGGALRKIMNAGNYGNAHFTRDTSRIFLNGPGGALLSVKWDGTDEKVYARITGITPFGSAADPHDDHDHANLEEISTVRYVMGVPVSTADAVNYCMLPEGSNSREPQMTPSSASTILMAPVGNKALAKVNNNVYVVTIPTVGKVPSINVGDPASSNFPSRQLTEIGGEFPAWEANGKKIHWSLGNGHWVYDIDRAEFVEDSVKTAKKAKTLAAADSVASLKAKGEDAVKLADSLAKADKKRIDSLFKADKTLAKADSLHKAQLKEKESYKPEEKQVKVYFAKDTPSGSILLKNARIVTMKGSEVIENGDILIENNRIKAVGASGTLDAGNAKVIDASGKTITPGFIDTHAHMWPAWNLHKNSVWIYAANLAYGVTTTRDPQTATTDVLTYGDMVEAGMVPGPRVYSTGPGVGFWMYNLKSLDQAKSVLKQYSKYYNTQYIKMYLVGNRQHRQWIIMAAKEQQLMPTTEGGLDYKLNMTQLFDGYPGHEHAIPVHPLYADVTRTIAESKMAYTPTLLVSYGGPWAENFYYTTESPLHDPKLNRFTPYNEMNSKARRRVGGLGGWFAPEDHVFQKHAKGVNSIVTQGGLAGIGSHGQLQGLGYHWELWSVASGGMSNLDAIRIATILGAESLGLDKELGSIESGKLADLVIMDKNPLENIRNTNTISHVVKNGRVYDGNTLDEILPTPRKLDVSSWTKEAPKVTTSVQD</sequence>
<proteinExistence type="inferred from homology"/>
<dbReference type="InterPro" id="IPR011659">
    <property type="entry name" value="WD40"/>
</dbReference>
<dbReference type="PANTHER" id="PTHR36842:SF1">
    <property type="entry name" value="PROTEIN TOLB"/>
    <property type="match status" value="1"/>
</dbReference>
<name>A0A1H5V6A4_9BACT</name>
<feature type="signal peptide" evidence="2">
    <location>
        <begin position="1"/>
        <end position="20"/>
    </location>
</feature>